<dbReference type="Proteomes" id="UP001628091">
    <property type="component" value="Unassembled WGS sequence"/>
</dbReference>
<protein>
    <submittedName>
        <fullName evidence="1">Uncharacterized protein</fullName>
    </submittedName>
</protein>
<organism evidence="1 2">
    <name type="scientific">Phyllobacterium phragmitis</name>
    <dbReference type="NCBI Taxonomy" id="2670329"/>
    <lineage>
        <taxon>Bacteria</taxon>
        <taxon>Pseudomonadati</taxon>
        <taxon>Pseudomonadota</taxon>
        <taxon>Alphaproteobacteria</taxon>
        <taxon>Hyphomicrobiales</taxon>
        <taxon>Phyllobacteriaceae</taxon>
        <taxon>Phyllobacterium</taxon>
    </lineage>
</organism>
<sequence>MAKTHDIARDLGQRLEGFGDDSQSAALEAIDDWCHRLLAASCLWIDEKKRASGDDFGPWMQAGDQVEPYI</sequence>
<gene>
    <name evidence="1" type="ORF">PPNSA23_37350</name>
</gene>
<accession>A0ABQ0H4F9</accession>
<dbReference type="EMBL" id="BAAFZP010000002">
    <property type="protein sequence ID" value="GAB1583792.1"/>
    <property type="molecule type" value="Genomic_DNA"/>
</dbReference>
<reference evidence="1 2" key="1">
    <citation type="submission" date="2024-10" db="EMBL/GenBank/DDBJ databases">
        <title>Isolation, draft genome sequencing and identification of Phyllobacterium sp. NSA23, isolated from leaf soil.</title>
        <authorList>
            <person name="Akita H."/>
        </authorList>
    </citation>
    <scope>NUCLEOTIDE SEQUENCE [LARGE SCALE GENOMIC DNA]</scope>
    <source>
        <strain evidence="1 2">NSA23</strain>
    </source>
</reference>
<name>A0ABQ0H4F9_9HYPH</name>
<comment type="caution">
    <text evidence="1">The sequence shown here is derived from an EMBL/GenBank/DDBJ whole genome shotgun (WGS) entry which is preliminary data.</text>
</comment>
<keyword evidence="2" id="KW-1185">Reference proteome</keyword>
<evidence type="ECO:0000313" key="2">
    <source>
        <dbReference type="Proteomes" id="UP001628091"/>
    </source>
</evidence>
<proteinExistence type="predicted"/>
<evidence type="ECO:0000313" key="1">
    <source>
        <dbReference type="EMBL" id="GAB1583792.1"/>
    </source>
</evidence>